<feature type="compositionally biased region" description="Basic and acidic residues" evidence="6">
    <location>
        <begin position="65"/>
        <end position="75"/>
    </location>
</feature>
<keyword evidence="5" id="KW-0539">Nucleus</keyword>
<dbReference type="GO" id="GO:0032040">
    <property type="term" value="C:small-subunit processome"/>
    <property type="evidence" value="ECO:0007669"/>
    <property type="project" value="TreeGrafter"/>
</dbReference>
<proteinExistence type="predicted"/>
<dbReference type="Gene3D" id="2.130.10.10">
    <property type="entry name" value="YVTN repeat-like/Quinoprotein amine dehydrogenase"/>
    <property type="match status" value="1"/>
</dbReference>
<dbReference type="EMBL" id="PTQR01000080">
    <property type="protein sequence ID" value="TKX21596.1"/>
    <property type="molecule type" value="Genomic_DNA"/>
</dbReference>
<feature type="compositionally biased region" description="Basic and acidic residues" evidence="6">
    <location>
        <begin position="45"/>
        <end position="56"/>
    </location>
</feature>
<evidence type="ECO:0000256" key="4">
    <source>
        <dbReference type="ARBA" id="ARBA00022737"/>
    </source>
</evidence>
<feature type="compositionally biased region" description="Low complexity" evidence="6">
    <location>
        <begin position="595"/>
        <end position="627"/>
    </location>
</feature>
<feature type="region of interest" description="Disordered" evidence="6">
    <location>
        <begin position="284"/>
        <end position="347"/>
    </location>
</feature>
<accession>A0A4U7AYN6</accession>
<gene>
    <name evidence="7" type="ORF">C1H76_6092</name>
</gene>
<feature type="region of interest" description="Disordered" evidence="6">
    <location>
        <begin position="116"/>
        <end position="137"/>
    </location>
</feature>
<organism evidence="7 8">
    <name type="scientific">Elsinoe australis</name>
    <dbReference type="NCBI Taxonomy" id="40998"/>
    <lineage>
        <taxon>Eukaryota</taxon>
        <taxon>Fungi</taxon>
        <taxon>Dikarya</taxon>
        <taxon>Ascomycota</taxon>
        <taxon>Pezizomycotina</taxon>
        <taxon>Dothideomycetes</taxon>
        <taxon>Dothideomycetidae</taxon>
        <taxon>Myriangiales</taxon>
        <taxon>Elsinoaceae</taxon>
        <taxon>Elsinoe</taxon>
    </lineage>
</organism>
<feature type="region of interest" description="Disordered" evidence="6">
    <location>
        <begin position="494"/>
        <end position="528"/>
    </location>
</feature>
<evidence type="ECO:0000256" key="3">
    <source>
        <dbReference type="ARBA" id="ARBA00022574"/>
    </source>
</evidence>
<dbReference type="InterPro" id="IPR045161">
    <property type="entry name" value="Utp18"/>
</dbReference>
<name>A0A4U7AYN6_9PEZI</name>
<protein>
    <recommendedName>
        <fullName evidence="9">U3 small nucleolar RNA-associated protein 18</fullName>
    </recommendedName>
</protein>
<dbReference type="PANTHER" id="PTHR18359">
    <property type="entry name" value="WD-REPEAT PROTEIN-RELATED"/>
    <property type="match status" value="1"/>
</dbReference>
<dbReference type="GO" id="GO:0034388">
    <property type="term" value="C:Pwp2p-containing subcomplex of 90S preribosome"/>
    <property type="evidence" value="ECO:0007669"/>
    <property type="project" value="TreeGrafter"/>
</dbReference>
<evidence type="ECO:0000313" key="7">
    <source>
        <dbReference type="EMBL" id="TKX21596.1"/>
    </source>
</evidence>
<dbReference type="AlphaFoldDB" id="A0A4U7AYN6"/>
<feature type="compositionally biased region" description="Polar residues" evidence="6">
    <location>
        <begin position="116"/>
        <end position="128"/>
    </location>
</feature>
<dbReference type="SUPFAM" id="SSF50978">
    <property type="entry name" value="WD40 repeat-like"/>
    <property type="match status" value="1"/>
</dbReference>
<evidence type="ECO:0008006" key="9">
    <source>
        <dbReference type="Google" id="ProtNLM"/>
    </source>
</evidence>
<reference evidence="7 8" key="1">
    <citation type="submission" date="2018-02" db="EMBL/GenBank/DDBJ databases">
        <title>Draft genome sequences of Elsinoe sp., causing black scab on jojoba.</title>
        <authorList>
            <person name="Stodart B."/>
            <person name="Jeffress S."/>
            <person name="Ash G."/>
            <person name="Arun Chinnappa K."/>
        </authorList>
    </citation>
    <scope>NUCLEOTIDE SEQUENCE [LARGE SCALE GENOMIC DNA]</scope>
    <source>
        <strain evidence="7 8">Hillstone_2</strain>
    </source>
</reference>
<evidence type="ECO:0000256" key="6">
    <source>
        <dbReference type="SAM" id="MobiDB-lite"/>
    </source>
</evidence>
<dbReference type="FunFam" id="2.130.10.10:FF:000549">
    <property type="entry name" value="Small nucleolar ribonucleoprotein complex subunit"/>
    <property type="match status" value="1"/>
</dbReference>
<dbReference type="PANTHER" id="PTHR18359:SF0">
    <property type="entry name" value="U3 SMALL NUCLEOLAR RNA-ASSOCIATED PROTEIN 18 HOMOLOG"/>
    <property type="match status" value="1"/>
</dbReference>
<evidence type="ECO:0000256" key="2">
    <source>
        <dbReference type="ARBA" id="ARBA00022552"/>
    </source>
</evidence>
<feature type="region of interest" description="Disordered" evidence="6">
    <location>
        <begin position="45"/>
        <end position="102"/>
    </location>
</feature>
<feature type="compositionally biased region" description="Basic residues" evidence="6">
    <location>
        <begin position="321"/>
        <end position="333"/>
    </location>
</feature>
<evidence type="ECO:0000256" key="1">
    <source>
        <dbReference type="ARBA" id="ARBA00004604"/>
    </source>
</evidence>
<keyword evidence="4" id="KW-0677">Repeat</keyword>
<dbReference type="Proteomes" id="UP000308133">
    <property type="component" value="Unassembled WGS sequence"/>
</dbReference>
<feature type="compositionally biased region" description="Polar residues" evidence="6">
    <location>
        <begin position="494"/>
        <end position="507"/>
    </location>
</feature>
<comment type="subcellular location">
    <subcellularLocation>
        <location evidence="1">Nucleus</location>
        <location evidence="1">Nucleolus</location>
    </subcellularLocation>
</comment>
<evidence type="ECO:0000256" key="5">
    <source>
        <dbReference type="ARBA" id="ARBA00023242"/>
    </source>
</evidence>
<evidence type="ECO:0000313" key="8">
    <source>
        <dbReference type="Proteomes" id="UP000308133"/>
    </source>
</evidence>
<sequence>MPRRRPFTRRAEEVLAEREMEAWEKGLTLDPATDGNLELIRKTLSKEHSAEQAADRIRRKAKKAERKEARQHIIEQQKASRRTRAQAPERQLGSRANNHGPSQQLLGELRAASSFQGQNDSGFMSGNTQRDKPREPHWTNVLSQEDRAKMVDFMAGERPIGFRYPIEERDVNPGFGHNLFTGVTGYGPSTGHAEGKITTKPHRVAAEGWPATMKREGKAFNESEVVDFNDLTRALPRKSGSGVDFEKNASDITGSNDFLPLFHDDSPAAKNQFIRQRIEANQASVSFDPVREREREERRQKRDQLRKDSAARQPSEQVKQANRKQRKQKRKADQKHDAPSLGLDELSTITRALNKSIQRDEKAKRKSVRKAEKQGLTLEELRALQDSRMPTKLKERKADLAEQDNAANDVITAARRRMTGGDSDDSDMEIDEGERELERMVFGDAPSFRSNLKSFGQQEKSLITTGAVEGEDDVDEDNEMGGMDDQDLFFTDTTGTGLPPSAHTNGDVSDEDETMDGTTTSRKAAWHDSDDERISVSLASVPRLRKLRVTADEDIVSGKEYIRRLRKQYVLLNPTPDWATEALTQPPQKKRRLSADSTSSLSSNSDSETPSAAPLSSLLRSSTSLTRNPISTNKTKRKLPPTVLNIQRLPDLIPTQPAAITSLTHHPTLPLLLSSNPSGTLYLHHLTPSPPAEEPNPLLTSLHLKSTSLTTSLFHPTSPRIFLSARRRYFHVWDLASGKVEKVTRGHAPNQKSMERFKLSPDGRYMALMGTGKKGGGEVNVLDAGTLQWICSVRVEGTGGVADLEWWGDGRGMVVLSQGGEVTEWDVEREEVVGRWRDEGAVGSTVVALGGRSGQVGKGARIGTDRWVVVGGKSGVVNVYDRRQWYAEWHARKKEGKDGADAESVCPRNPKPARTVQNLTTPVSCVVVSPDGQLVAISSRWKKDALRLVHLPSCTVYKNWPTKATPLGRITSLAFGELEGAKGQGAMGLFVGNEGGKIRAWEIRP</sequence>
<keyword evidence="2" id="KW-0698">rRNA processing</keyword>
<feature type="compositionally biased region" description="Basic and acidic residues" evidence="6">
    <location>
        <begin position="289"/>
        <end position="310"/>
    </location>
</feature>
<dbReference type="InterPro" id="IPR036322">
    <property type="entry name" value="WD40_repeat_dom_sf"/>
</dbReference>
<feature type="region of interest" description="Disordered" evidence="6">
    <location>
        <begin position="579"/>
        <end position="641"/>
    </location>
</feature>
<dbReference type="InterPro" id="IPR015943">
    <property type="entry name" value="WD40/YVTN_repeat-like_dom_sf"/>
</dbReference>
<comment type="caution">
    <text evidence="7">The sequence shown here is derived from an EMBL/GenBank/DDBJ whole genome shotgun (WGS) entry which is preliminary data.</text>
</comment>
<dbReference type="GO" id="GO:0006364">
    <property type="term" value="P:rRNA processing"/>
    <property type="evidence" value="ECO:0007669"/>
    <property type="project" value="UniProtKB-KW"/>
</dbReference>
<keyword evidence="3" id="KW-0853">WD repeat</keyword>